<dbReference type="PANTHER" id="PTHR43542:SF1">
    <property type="entry name" value="METHYLTRANSFERASE"/>
    <property type="match status" value="1"/>
</dbReference>
<gene>
    <name evidence="3" type="primary">rsmD</name>
    <name evidence="3" type="ORF">CEP50_14875</name>
</gene>
<dbReference type="FunCoup" id="A0A2T0GTY4">
    <property type="interactions" value="199"/>
</dbReference>
<dbReference type="Gene3D" id="3.40.50.150">
    <property type="entry name" value="Vaccinia Virus protein VP39"/>
    <property type="match status" value="1"/>
</dbReference>
<dbReference type="PIRSF" id="PIRSF004553">
    <property type="entry name" value="CHP00095"/>
    <property type="match status" value="1"/>
</dbReference>
<dbReference type="STRING" id="1050202.GCA_000384035_02318"/>
<dbReference type="RefSeq" id="WP_106114588.1">
    <property type="nucleotide sequence ID" value="NZ_PVSR01000030.1"/>
</dbReference>
<dbReference type="GO" id="GO:0008168">
    <property type="term" value="F:methyltransferase activity"/>
    <property type="evidence" value="ECO:0007669"/>
    <property type="project" value="UniProtKB-KW"/>
</dbReference>
<reference evidence="3 4" key="1">
    <citation type="submission" date="2018-03" db="EMBL/GenBank/DDBJ databases">
        <title>Actinopolyspora mortivallis from Sahara, screening for active biomolecules.</title>
        <authorList>
            <person name="Selama O."/>
            <person name="Wellington E.M.H."/>
            <person name="Hacene H."/>
        </authorList>
    </citation>
    <scope>NUCLEOTIDE SEQUENCE [LARGE SCALE GENOMIC DNA]</scope>
    <source>
        <strain evidence="3 4">M5A</strain>
    </source>
</reference>
<dbReference type="NCBIfam" id="TIGR00095">
    <property type="entry name" value="16S rRNA (guanine(966)-N(2))-methyltransferase RsmD"/>
    <property type="match status" value="1"/>
</dbReference>
<dbReference type="SUPFAM" id="SSF53335">
    <property type="entry name" value="S-adenosyl-L-methionine-dependent methyltransferases"/>
    <property type="match status" value="1"/>
</dbReference>
<dbReference type="PANTHER" id="PTHR43542">
    <property type="entry name" value="METHYLTRANSFERASE"/>
    <property type="match status" value="1"/>
</dbReference>
<keyword evidence="2 3" id="KW-0808">Transferase</keyword>
<organism evidence="3 4">
    <name type="scientific">Actinopolyspora mortivallis</name>
    <dbReference type="NCBI Taxonomy" id="33906"/>
    <lineage>
        <taxon>Bacteria</taxon>
        <taxon>Bacillati</taxon>
        <taxon>Actinomycetota</taxon>
        <taxon>Actinomycetes</taxon>
        <taxon>Actinopolysporales</taxon>
        <taxon>Actinopolysporaceae</taxon>
        <taxon>Actinopolyspora</taxon>
    </lineage>
</organism>
<dbReference type="CDD" id="cd02440">
    <property type="entry name" value="AdoMet_MTases"/>
    <property type="match status" value="1"/>
</dbReference>
<dbReference type="PROSITE" id="PS00092">
    <property type="entry name" value="N6_MTASE"/>
    <property type="match status" value="1"/>
</dbReference>
<dbReference type="EMBL" id="PVSR01000030">
    <property type="protein sequence ID" value="PRW62554.1"/>
    <property type="molecule type" value="Genomic_DNA"/>
</dbReference>
<evidence type="ECO:0000313" key="3">
    <source>
        <dbReference type="EMBL" id="PRW62554.1"/>
    </source>
</evidence>
<dbReference type="InterPro" id="IPR002052">
    <property type="entry name" value="DNA_methylase_N6_adenine_CS"/>
</dbReference>
<dbReference type="InterPro" id="IPR004398">
    <property type="entry name" value="RNA_MeTrfase_RsmD"/>
</dbReference>
<keyword evidence="4" id="KW-1185">Reference proteome</keyword>
<evidence type="ECO:0000256" key="2">
    <source>
        <dbReference type="ARBA" id="ARBA00022679"/>
    </source>
</evidence>
<evidence type="ECO:0000313" key="4">
    <source>
        <dbReference type="Proteomes" id="UP000239352"/>
    </source>
</evidence>
<evidence type="ECO:0000256" key="1">
    <source>
        <dbReference type="ARBA" id="ARBA00022603"/>
    </source>
</evidence>
<protein>
    <submittedName>
        <fullName evidence="3">16S rRNA (Guanine(966)-N(2))-methyltransferase RsmD</fullName>
    </submittedName>
</protein>
<keyword evidence="1 3" id="KW-0489">Methyltransferase</keyword>
<dbReference type="InterPro" id="IPR029063">
    <property type="entry name" value="SAM-dependent_MTases_sf"/>
</dbReference>
<sequence>MTRIVAGSAGGRRIEVPQRGTRPVTERVREALFSALESMTDLSGVRVLDLFSGSGGFGFEALSRGAGHATFVESDRRAAAVLRRNAAALGFGAWTVEQVAVRSMLSGKPHQPYDLVFADPPFAMPSDELDECWTALVDNGWLETDALVIVERFWNTPEPRWPEGLEPLRTKRYGDAAVYWAEHVVAH</sequence>
<dbReference type="GO" id="GO:0003676">
    <property type="term" value="F:nucleic acid binding"/>
    <property type="evidence" value="ECO:0007669"/>
    <property type="project" value="InterPro"/>
</dbReference>
<dbReference type="Proteomes" id="UP000239352">
    <property type="component" value="Unassembled WGS sequence"/>
</dbReference>
<dbReference type="AlphaFoldDB" id="A0A2T0GTY4"/>
<dbReference type="GO" id="GO:0031167">
    <property type="term" value="P:rRNA methylation"/>
    <property type="evidence" value="ECO:0007669"/>
    <property type="project" value="InterPro"/>
</dbReference>
<proteinExistence type="predicted"/>
<dbReference type="Pfam" id="PF03602">
    <property type="entry name" value="Cons_hypoth95"/>
    <property type="match status" value="1"/>
</dbReference>
<accession>A0A2T0GTY4</accession>
<comment type="caution">
    <text evidence="3">The sequence shown here is derived from an EMBL/GenBank/DDBJ whole genome shotgun (WGS) entry which is preliminary data.</text>
</comment>
<name>A0A2T0GTY4_ACTMO</name>
<dbReference type="InParanoid" id="A0A2T0GTY4"/>